<dbReference type="Proteomes" id="UP000054988">
    <property type="component" value="Unassembled WGS sequence"/>
</dbReference>
<gene>
    <name evidence="1" type="ORF">WG66_1278</name>
</gene>
<protein>
    <submittedName>
        <fullName evidence="1">Uncharacterized protein</fullName>
    </submittedName>
</protein>
<evidence type="ECO:0000313" key="2">
    <source>
        <dbReference type="Proteomes" id="UP000054988"/>
    </source>
</evidence>
<name>A0A0W0GC39_MONRR</name>
<reference evidence="1 2" key="1">
    <citation type="submission" date="2015-12" db="EMBL/GenBank/DDBJ databases">
        <title>Draft genome sequence of Moniliophthora roreri, the causal agent of frosty pod rot of cacao.</title>
        <authorList>
            <person name="Aime M.C."/>
            <person name="Diaz-Valderrama J.R."/>
            <person name="Kijpornyongpan T."/>
            <person name="Phillips-Mora W."/>
        </authorList>
    </citation>
    <scope>NUCLEOTIDE SEQUENCE [LARGE SCALE GENOMIC DNA]</scope>
    <source>
        <strain evidence="1 2">MCA 2952</strain>
    </source>
</reference>
<evidence type="ECO:0000313" key="1">
    <source>
        <dbReference type="EMBL" id="KTB46145.1"/>
    </source>
</evidence>
<accession>A0A0W0GC39</accession>
<proteinExistence type="predicted"/>
<dbReference type="EMBL" id="LATX01000480">
    <property type="protein sequence ID" value="KTB46145.1"/>
    <property type="molecule type" value="Genomic_DNA"/>
</dbReference>
<dbReference type="AlphaFoldDB" id="A0A0W0GC39"/>
<comment type="caution">
    <text evidence="1">The sequence shown here is derived from an EMBL/GenBank/DDBJ whole genome shotgun (WGS) entry which is preliminary data.</text>
</comment>
<organism evidence="1 2">
    <name type="scientific">Moniliophthora roreri</name>
    <name type="common">Frosty pod rot fungus</name>
    <name type="synonym">Monilia roreri</name>
    <dbReference type="NCBI Taxonomy" id="221103"/>
    <lineage>
        <taxon>Eukaryota</taxon>
        <taxon>Fungi</taxon>
        <taxon>Dikarya</taxon>
        <taxon>Basidiomycota</taxon>
        <taxon>Agaricomycotina</taxon>
        <taxon>Agaricomycetes</taxon>
        <taxon>Agaricomycetidae</taxon>
        <taxon>Agaricales</taxon>
        <taxon>Marasmiineae</taxon>
        <taxon>Marasmiaceae</taxon>
        <taxon>Moniliophthora</taxon>
    </lineage>
</organism>
<sequence>MKCTTGGGKDVGERILSHDPFLRTFTTHTSYEYLEEKGTPRTLDPSVVPASL</sequence>